<protein>
    <submittedName>
        <fullName evidence="4">Glycosyl hydrolase</fullName>
    </submittedName>
</protein>
<keyword evidence="1" id="KW-0732">Signal</keyword>
<sequence>MKFRLFFGVFWLLAGHLRAQQPSEQFIRDGFKNPPAQARPKIYWWWLNGHVDTLRLKDELRAMHEAGIGGFDIFDIGVPPANNPNGLVKAGPPFLSSESLKAIGIAIREATRRNMDVGLNLASSWNAGGSWITPQHAAKSIYFSKTTTDGATGKPLPLPFPTIAKTDAKGKPLLIEFGADGKPVFHQEIAVVALPAGRQSGLDTAQIINVSAFFDPKTEQLNWQAPAGQWDIYRYVCSNSGEPLKLPSPQSAGPIIDHFDSTATRAHFRYFIDRLKPLFGDFSKTALKTLYLASYEATGFVWTPSLPAKFQQLNGYSIAKFLPALFDKTALSPEQAARFQQDFKRTLSELMIQNHYRKGREIANQYGLQLASEAGGPGPPLHNVPVETLKALGSLDVPRGEFWSRYHYYDADSVDIMWLVKEVAAAAHIYKRRMVEEESFTSFHHWQEGPFDLKPIADRAFCEGMNRVVIHGFSHNPDSTIFPGIVYGAGTHFNTKQTWWPKVKPFTDYLGRISHVLQNTAFVADVLQYYGDQVPNFVPSKNSRFTVGPGYDYEIINTEILLNDLSVRNGKLALSNGATFSILALPPNEKLPPAVVGKLKQLARQGAVISGPGFSAETPLALLKNRHIGPDFSHSDPVSTAFDFIHYQHLGTDFYLVRNTTNQWLSSRFSFRQVGKTPELWNPVTGETVPVSIFRQDKQALSLPLSLPPYGAYFVVFKKSASRARYTDVVATNANLPRLEYTPTGFRLLESGTVALTNVTTSATRLTNTVTVQALEGPWQLTFPKNWGAPASVTLPKLLSWTESETPGIRYFSGIGTYEKTFRFSTPVDAGRNDRVWLDLGRISEIADVWLNGQHLGIAWTEPYRFDITNWVKTGENTLKIEVANTWSNRLTGDALTGEKFTKTNISIGYRGTPWKQVPLIESGLLGPVTIQTIKPQSVK</sequence>
<feature type="domain" description="Beta-mannosidase-like galactose-binding" evidence="3">
    <location>
        <begin position="817"/>
        <end position="892"/>
    </location>
</feature>
<dbReference type="Pfam" id="PF17132">
    <property type="entry name" value="Glyco_hydro_106"/>
    <property type="match status" value="2"/>
</dbReference>
<comment type="caution">
    <text evidence="4">The sequence shown here is derived from an EMBL/GenBank/DDBJ whole genome shotgun (WGS) entry which is preliminary data.</text>
</comment>
<dbReference type="InterPro" id="IPR008979">
    <property type="entry name" value="Galactose-bd-like_sf"/>
</dbReference>
<evidence type="ECO:0000256" key="2">
    <source>
        <dbReference type="ARBA" id="ARBA00022801"/>
    </source>
</evidence>
<organism evidence="4 5">
    <name type="scientific">Larkinella bovis</name>
    <dbReference type="NCBI Taxonomy" id="683041"/>
    <lineage>
        <taxon>Bacteria</taxon>
        <taxon>Pseudomonadati</taxon>
        <taxon>Bacteroidota</taxon>
        <taxon>Cytophagia</taxon>
        <taxon>Cytophagales</taxon>
        <taxon>Spirosomataceae</taxon>
        <taxon>Larkinella</taxon>
    </lineage>
</organism>
<reference evidence="5" key="1">
    <citation type="journal article" date="2019" name="Int. J. Syst. Evol. Microbiol.">
        <title>The Global Catalogue of Microorganisms (GCM) 10K type strain sequencing project: providing services to taxonomists for standard genome sequencing and annotation.</title>
        <authorList>
            <consortium name="The Broad Institute Genomics Platform"/>
            <consortium name="The Broad Institute Genome Sequencing Center for Infectious Disease"/>
            <person name="Wu L."/>
            <person name="Ma J."/>
        </authorList>
    </citation>
    <scope>NUCLEOTIDE SEQUENCE [LARGE SCALE GENOMIC DNA]</scope>
    <source>
        <strain evidence="5">CCUG 55250</strain>
    </source>
</reference>
<dbReference type="EMBL" id="JBHSMA010000005">
    <property type="protein sequence ID" value="MFC5411129.1"/>
    <property type="molecule type" value="Genomic_DNA"/>
</dbReference>
<dbReference type="Pfam" id="PF22666">
    <property type="entry name" value="Glyco_hydro_2_N2"/>
    <property type="match status" value="1"/>
</dbReference>
<evidence type="ECO:0000313" key="5">
    <source>
        <dbReference type="Proteomes" id="UP001596106"/>
    </source>
</evidence>
<dbReference type="InterPro" id="IPR054593">
    <property type="entry name" value="Beta-mannosidase-like_N2"/>
</dbReference>
<dbReference type="NCBIfam" id="NF045579">
    <property type="entry name" value="rhamnoside_JR"/>
    <property type="match status" value="1"/>
</dbReference>
<evidence type="ECO:0000256" key="1">
    <source>
        <dbReference type="ARBA" id="ARBA00022729"/>
    </source>
</evidence>
<evidence type="ECO:0000313" key="4">
    <source>
        <dbReference type="EMBL" id="MFC5411129.1"/>
    </source>
</evidence>
<dbReference type="GO" id="GO:0016787">
    <property type="term" value="F:hydrolase activity"/>
    <property type="evidence" value="ECO:0007669"/>
    <property type="project" value="UniProtKB-KW"/>
</dbReference>
<dbReference type="Gene3D" id="2.60.120.260">
    <property type="entry name" value="Galactose-binding domain-like"/>
    <property type="match status" value="1"/>
</dbReference>
<dbReference type="SUPFAM" id="SSF49785">
    <property type="entry name" value="Galactose-binding domain-like"/>
    <property type="match status" value="1"/>
</dbReference>
<evidence type="ECO:0000259" key="3">
    <source>
        <dbReference type="Pfam" id="PF22666"/>
    </source>
</evidence>
<dbReference type="RefSeq" id="WP_379847624.1">
    <property type="nucleotide sequence ID" value="NZ_JBHSMA010000005.1"/>
</dbReference>
<dbReference type="Proteomes" id="UP001596106">
    <property type="component" value="Unassembled WGS sequence"/>
</dbReference>
<dbReference type="PANTHER" id="PTHR43817">
    <property type="entry name" value="GLYCOSYL HYDROLASE"/>
    <property type="match status" value="1"/>
</dbReference>
<dbReference type="PANTHER" id="PTHR43817:SF1">
    <property type="entry name" value="HYDROLASE, FAMILY 43, PUTATIVE (AFU_ORTHOLOGUE AFUA_3G01660)-RELATED"/>
    <property type="match status" value="1"/>
</dbReference>
<gene>
    <name evidence="4" type="ORF">ACFPMF_17540</name>
</gene>
<name>A0ABW0ICY2_9BACT</name>
<keyword evidence="5" id="KW-1185">Reference proteome</keyword>
<proteinExistence type="predicted"/>
<keyword evidence="2 4" id="KW-0378">Hydrolase</keyword>
<accession>A0ABW0ICY2</accession>